<evidence type="ECO:0000256" key="6">
    <source>
        <dbReference type="ARBA" id="ARBA00022970"/>
    </source>
</evidence>
<dbReference type="GO" id="GO:0015171">
    <property type="term" value="F:amino acid transmembrane transporter activity"/>
    <property type="evidence" value="ECO:0007669"/>
    <property type="project" value="TreeGrafter"/>
</dbReference>
<feature type="transmembrane region" description="Helical" evidence="9">
    <location>
        <begin position="78"/>
        <end position="99"/>
    </location>
</feature>
<evidence type="ECO:0000256" key="9">
    <source>
        <dbReference type="SAM" id="Phobius"/>
    </source>
</evidence>
<dbReference type="OrthoDB" id="3900342at2759"/>
<feature type="transmembrane region" description="Helical" evidence="9">
    <location>
        <begin position="477"/>
        <end position="500"/>
    </location>
</feature>
<proteinExistence type="inferred from homology"/>
<dbReference type="Pfam" id="PF00324">
    <property type="entry name" value="AA_permease"/>
    <property type="match status" value="1"/>
</dbReference>
<protein>
    <recommendedName>
        <fullName evidence="10">Amino acid permease/ SLC12A domain-containing protein</fullName>
    </recommendedName>
</protein>
<feature type="transmembrane region" description="Helical" evidence="9">
    <location>
        <begin position="434"/>
        <end position="457"/>
    </location>
</feature>
<comment type="caution">
    <text evidence="11">The sequence shown here is derived from an EMBL/GenBank/DDBJ whole genome shotgun (WGS) entry which is preliminary data.</text>
</comment>
<evidence type="ECO:0000259" key="10">
    <source>
        <dbReference type="Pfam" id="PF00324"/>
    </source>
</evidence>
<feature type="transmembrane region" description="Helical" evidence="9">
    <location>
        <begin position="360"/>
        <end position="381"/>
    </location>
</feature>
<feature type="domain" description="Amino acid permease/ SLC12A" evidence="10">
    <location>
        <begin position="77"/>
        <end position="540"/>
    </location>
</feature>
<dbReference type="PROSITE" id="PS00218">
    <property type="entry name" value="AMINO_ACID_PERMEASE_1"/>
    <property type="match status" value="1"/>
</dbReference>
<evidence type="ECO:0000256" key="8">
    <source>
        <dbReference type="ARBA" id="ARBA00023136"/>
    </source>
</evidence>
<gene>
    <name evidence="11" type="ORF">ZYGR_0AG04170</name>
</gene>
<evidence type="ECO:0000256" key="7">
    <source>
        <dbReference type="ARBA" id="ARBA00022989"/>
    </source>
</evidence>
<dbReference type="EMBL" id="BDGX01000033">
    <property type="protein sequence ID" value="GAV52426.1"/>
    <property type="molecule type" value="Genomic_DNA"/>
</dbReference>
<feature type="transmembrane region" description="Helical" evidence="9">
    <location>
        <begin position="512"/>
        <end position="529"/>
    </location>
</feature>
<evidence type="ECO:0000256" key="4">
    <source>
        <dbReference type="ARBA" id="ARBA00022475"/>
    </source>
</evidence>
<comment type="similarity">
    <text evidence="2">Belongs to the amino acid-polyamine-organocation (APC) superfamily. YAT (TC 2.A.3.10) family.</text>
</comment>
<keyword evidence="3" id="KW-0813">Transport</keyword>
<dbReference type="InterPro" id="IPR004840">
    <property type="entry name" value="Amino_acid_permease_CS"/>
</dbReference>
<feature type="transmembrane region" description="Helical" evidence="9">
    <location>
        <begin position="402"/>
        <end position="422"/>
    </location>
</feature>
<dbReference type="InterPro" id="IPR004762">
    <property type="entry name" value="Amino_acid_permease_fungi"/>
</dbReference>
<feature type="transmembrane region" description="Helical" evidence="9">
    <location>
        <begin position="189"/>
        <end position="206"/>
    </location>
</feature>
<evidence type="ECO:0000256" key="2">
    <source>
        <dbReference type="ARBA" id="ARBA00006983"/>
    </source>
</evidence>
<keyword evidence="6" id="KW-0029">Amino-acid transport</keyword>
<dbReference type="GO" id="GO:0005886">
    <property type="term" value="C:plasma membrane"/>
    <property type="evidence" value="ECO:0007669"/>
    <property type="project" value="UniProtKB-SubCell"/>
</dbReference>
<dbReference type="InterPro" id="IPR050524">
    <property type="entry name" value="APC_YAT"/>
</dbReference>
<evidence type="ECO:0000313" key="11">
    <source>
        <dbReference type="EMBL" id="GAV52426.1"/>
    </source>
</evidence>
<accession>A0A1Q3A9K8</accession>
<name>A0A1Q3A9K8_ZYGRO</name>
<dbReference type="NCBIfam" id="TIGR00913">
    <property type="entry name" value="2A0310"/>
    <property type="match status" value="1"/>
</dbReference>
<dbReference type="Gene3D" id="1.20.1740.10">
    <property type="entry name" value="Amino acid/polyamine transporter I"/>
    <property type="match status" value="1"/>
</dbReference>
<evidence type="ECO:0000256" key="5">
    <source>
        <dbReference type="ARBA" id="ARBA00022692"/>
    </source>
</evidence>
<evidence type="ECO:0000256" key="3">
    <source>
        <dbReference type="ARBA" id="ARBA00022448"/>
    </source>
</evidence>
<keyword evidence="8 9" id="KW-0472">Membrane</keyword>
<feature type="transmembrane region" description="Helical" evidence="9">
    <location>
        <begin position="111"/>
        <end position="136"/>
    </location>
</feature>
<dbReference type="PANTHER" id="PTHR43341">
    <property type="entry name" value="AMINO ACID PERMEASE"/>
    <property type="match status" value="1"/>
</dbReference>
<dbReference type="FunFam" id="1.20.1740.10:FF:000017">
    <property type="entry name" value="Amino acid permease"/>
    <property type="match status" value="1"/>
</dbReference>
<keyword evidence="7 9" id="KW-1133">Transmembrane helix</keyword>
<dbReference type="PIRSF" id="PIRSF006060">
    <property type="entry name" value="AA_transporter"/>
    <property type="match status" value="1"/>
</dbReference>
<sequence>MSLEKDRTEFQDKEVGQVEIIDHVDSDSDDERSRWQRIKDSFKRQELSDLDPTLTEAEKSAIATARSPLKHTLKNRHLQMIAIGGAIGTGLFVGSGTALRTAGPAGVLLGWIISGTMIYCMVMSVAELAVAFPVSGGFTTYATRFVDESFGFANNFNYMLSTLCTLPLEIVSASITVNYWHTDKKYRDGFVALFWVVIVCINLFGAKGYGEAEFIFCLCKILMILGFIILAVVLICGGGPNSGYIGAKYWHHPGAFAGKNSGEKFKGFCSVFSTAAFSYSGSEMVGIASAEAANPRKDVPAAAKQVFWRITLFYVICLFLVGLLVPYTDKRLIGSSSVDAAASPFVIAIKNQGISGLPTVVNVVILIAVLSVGNSDIYAASRSMSALADQGFLPRCFAYIDRMGRPMVSIIFCSLFALIAFVAESDKEGEVFDWLLSLSGLATLFTWAGICLCHIRFRRALALQGRSTDELSFVSPIGVYGSMWGFFICVIELISEFYVALFPIGSPPNAEAFFQSYLSFPLILSMYVGHKIWKRNWKIFIKPEDMDIDTGRRETDLELLRIEIAEERHAFTMKPWWYRTFKFFC</sequence>
<reference evidence="11 12" key="1">
    <citation type="submission" date="2016-08" db="EMBL/GenBank/DDBJ databases">
        <title>Draft genome sequence of allopolyploid Zygosaccharomyces rouxii.</title>
        <authorList>
            <person name="Watanabe J."/>
            <person name="Uehara K."/>
            <person name="Mogi Y."/>
            <person name="Tsukioka Y."/>
        </authorList>
    </citation>
    <scope>NUCLEOTIDE SEQUENCE [LARGE SCALE GENOMIC DNA]</scope>
    <source>
        <strain evidence="11 12">NBRC 110957</strain>
    </source>
</reference>
<feature type="transmembrane region" description="Helical" evidence="9">
    <location>
        <begin position="212"/>
        <end position="236"/>
    </location>
</feature>
<dbReference type="InterPro" id="IPR004841">
    <property type="entry name" value="AA-permease/SLC12A_dom"/>
</dbReference>
<evidence type="ECO:0000256" key="1">
    <source>
        <dbReference type="ARBA" id="ARBA00004651"/>
    </source>
</evidence>
<dbReference type="Proteomes" id="UP000187013">
    <property type="component" value="Unassembled WGS sequence"/>
</dbReference>
<keyword evidence="4" id="KW-1003">Cell membrane</keyword>
<evidence type="ECO:0000313" key="12">
    <source>
        <dbReference type="Proteomes" id="UP000187013"/>
    </source>
</evidence>
<dbReference type="PANTHER" id="PTHR43341:SF1">
    <property type="entry name" value="GENERAL AMINO-ACID PERMEASE GAP1"/>
    <property type="match status" value="1"/>
</dbReference>
<keyword evidence="5 9" id="KW-0812">Transmembrane</keyword>
<dbReference type="AlphaFoldDB" id="A0A1Q3A9K8"/>
<organism evidence="11 12">
    <name type="scientific">Zygosaccharomyces rouxii</name>
    <dbReference type="NCBI Taxonomy" id="4956"/>
    <lineage>
        <taxon>Eukaryota</taxon>
        <taxon>Fungi</taxon>
        <taxon>Dikarya</taxon>
        <taxon>Ascomycota</taxon>
        <taxon>Saccharomycotina</taxon>
        <taxon>Saccharomycetes</taxon>
        <taxon>Saccharomycetales</taxon>
        <taxon>Saccharomycetaceae</taxon>
        <taxon>Zygosaccharomyces</taxon>
    </lineage>
</organism>
<feature type="transmembrane region" description="Helical" evidence="9">
    <location>
        <begin position="306"/>
        <end position="327"/>
    </location>
</feature>
<comment type="subcellular location">
    <subcellularLocation>
        <location evidence="1">Cell membrane</location>
        <topology evidence="1">Multi-pass membrane protein</topology>
    </subcellularLocation>
</comment>